<dbReference type="EMBL" id="JACIDB010000001">
    <property type="protein sequence ID" value="MBB3874839.1"/>
    <property type="molecule type" value="Genomic_DNA"/>
</dbReference>
<dbReference type="AlphaFoldDB" id="A0AAW3TQD6"/>
<gene>
    <name evidence="1" type="ORF">GGR47_001055</name>
</gene>
<organism evidence="1 2">
    <name type="scientific">Sphingomonas aquatilis</name>
    <dbReference type="NCBI Taxonomy" id="93063"/>
    <lineage>
        <taxon>Bacteria</taxon>
        <taxon>Pseudomonadati</taxon>
        <taxon>Pseudomonadota</taxon>
        <taxon>Alphaproteobacteria</taxon>
        <taxon>Sphingomonadales</taxon>
        <taxon>Sphingomonadaceae</taxon>
        <taxon>Sphingomonas</taxon>
    </lineage>
</organism>
<proteinExistence type="predicted"/>
<keyword evidence="2" id="KW-1185">Reference proteome</keyword>
<dbReference type="Proteomes" id="UP000528945">
    <property type="component" value="Unassembled WGS sequence"/>
</dbReference>
<reference evidence="1 2" key="1">
    <citation type="submission" date="2020-08" db="EMBL/GenBank/DDBJ databases">
        <title>Genomic Encyclopedia of Type Strains, Phase IV (KMG-IV): sequencing the most valuable type-strain genomes for metagenomic binning, comparative biology and taxonomic classification.</title>
        <authorList>
            <person name="Goeker M."/>
        </authorList>
    </citation>
    <scope>NUCLEOTIDE SEQUENCE [LARGE SCALE GENOMIC DNA]</scope>
    <source>
        <strain evidence="1 2">DSM 15581</strain>
    </source>
</reference>
<evidence type="ECO:0000313" key="1">
    <source>
        <dbReference type="EMBL" id="MBB3874839.1"/>
    </source>
</evidence>
<evidence type="ECO:0000313" key="2">
    <source>
        <dbReference type="Proteomes" id="UP000528945"/>
    </source>
</evidence>
<comment type="caution">
    <text evidence="1">The sequence shown here is derived from an EMBL/GenBank/DDBJ whole genome shotgun (WGS) entry which is preliminary data.</text>
</comment>
<protein>
    <submittedName>
        <fullName evidence="1">Uncharacterized protein</fullName>
    </submittedName>
</protein>
<name>A0AAW3TQD6_9SPHN</name>
<sequence length="167" mass="18587">MAEMYQTIGRIVVAWGAAETVLAKLWFHKALEAGKEMRSDKVYSATTSGKLKALRKLIPVDGSRADVQLQRVESAMPDLEPDRHALVHGYLSVTAKGLAVLNLRNDRLAFAIDLPALLAWAIYLADVAHQMFEEATVHTYRGANKLRLPDPVPPLPYIRTSVEGWPR</sequence>
<dbReference type="RefSeq" id="WP_147035435.1">
    <property type="nucleotide sequence ID" value="NZ_JACIDB010000001.1"/>
</dbReference>
<accession>A0AAW3TQD6</accession>